<dbReference type="PROSITE" id="PS50905">
    <property type="entry name" value="FERRITIN_LIKE"/>
    <property type="match status" value="1"/>
</dbReference>
<dbReference type="GO" id="GO:0006879">
    <property type="term" value="P:intracellular iron ion homeostasis"/>
    <property type="evidence" value="ECO:0007669"/>
    <property type="project" value="UniProtKB-KW"/>
</dbReference>
<dbReference type="PANTHER" id="PTHR11431">
    <property type="entry name" value="FERRITIN"/>
    <property type="match status" value="1"/>
</dbReference>
<keyword evidence="5 7" id="KW-0408">Iron</keyword>
<evidence type="ECO:0000256" key="6">
    <source>
        <dbReference type="ARBA" id="ARBA00054546"/>
    </source>
</evidence>
<dbReference type="AlphaFoldDB" id="A0A316B0A1"/>
<reference evidence="10 11" key="1">
    <citation type="submission" date="2018-03" db="EMBL/GenBank/DDBJ databases">
        <title>Genomic Encyclopedia of Archaeal and Bacterial Type Strains, Phase II (KMG-II): from individual species to whole genera.</title>
        <authorList>
            <person name="Goeker M."/>
        </authorList>
    </citation>
    <scope>NUCLEOTIDE SEQUENCE [LARGE SCALE GENOMIC DNA]</scope>
    <source>
        <strain evidence="10 11">DSM 100346</strain>
    </source>
</reference>
<evidence type="ECO:0000259" key="9">
    <source>
        <dbReference type="PROSITE" id="PS50905"/>
    </source>
</evidence>
<accession>A0A316B0A1</accession>
<evidence type="ECO:0000256" key="8">
    <source>
        <dbReference type="RuleBase" id="RU361145"/>
    </source>
</evidence>
<comment type="catalytic activity">
    <reaction evidence="8">
        <text>4 Fe(2+) + O2 + 6 H2O = 4 iron(III) oxide-hydroxide + 12 H(+)</text>
        <dbReference type="Rhea" id="RHEA:11972"/>
        <dbReference type="ChEBI" id="CHEBI:15377"/>
        <dbReference type="ChEBI" id="CHEBI:15378"/>
        <dbReference type="ChEBI" id="CHEBI:15379"/>
        <dbReference type="ChEBI" id="CHEBI:29033"/>
        <dbReference type="ChEBI" id="CHEBI:78619"/>
        <dbReference type="EC" id="1.16.3.2"/>
    </reaction>
</comment>
<dbReference type="Pfam" id="PF00210">
    <property type="entry name" value="Ferritin"/>
    <property type="match status" value="1"/>
</dbReference>
<dbReference type="PANTHER" id="PTHR11431:SF127">
    <property type="entry name" value="BACTERIAL NON-HEME FERRITIN"/>
    <property type="match status" value="1"/>
</dbReference>
<dbReference type="InterPro" id="IPR012347">
    <property type="entry name" value="Ferritin-like"/>
</dbReference>
<dbReference type="GO" id="GO:0042802">
    <property type="term" value="F:identical protein binding"/>
    <property type="evidence" value="ECO:0007669"/>
    <property type="project" value="UniProtKB-ARBA"/>
</dbReference>
<comment type="similarity">
    <text evidence="1 8">Belongs to the ferritin family. Prokaryotic subfamily.</text>
</comment>
<dbReference type="FunFam" id="1.20.1260.10:FF:000001">
    <property type="entry name" value="Non-heme ferritin"/>
    <property type="match status" value="1"/>
</dbReference>
<comment type="caution">
    <text evidence="10">The sequence shown here is derived from an EMBL/GenBank/DDBJ whole genome shotgun (WGS) entry which is preliminary data.</text>
</comment>
<dbReference type="InterPro" id="IPR041719">
    <property type="entry name" value="Ferritin_prok"/>
</dbReference>
<feature type="binding site" evidence="7">
    <location>
        <position position="62"/>
    </location>
    <ligand>
        <name>Fe cation</name>
        <dbReference type="ChEBI" id="CHEBI:24875"/>
        <label>1</label>
    </ligand>
</feature>
<dbReference type="Gene3D" id="1.20.1260.10">
    <property type="match status" value="1"/>
</dbReference>
<dbReference type="RefSeq" id="WP_109676737.1">
    <property type="nucleotide sequence ID" value="NZ_QGDT01000012.1"/>
</dbReference>
<dbReference type="CDD" id="cd01055">
    <property type="entry name" value="Nonheme_Ferritin"/>
    <property type="match status" value="1"/>
</dbReference>
<dbReference type="GO" id="GO:0006826">
    <property type="term" value="P:iron ion transport"/>
    <property type="evidence" value="ECO:0007669"/>
    <property type="project" value="InterPro"/>
</dbReference>
<dbReference type="InterPro" id="IPR009040">
    <property type="entry name" value="Ferritin-like_diiron"/>
</dbReference>
<evidence type="ECO:0000313" key="10">
    <source>
        <dbReference type="EMBL" id="PWJ55927.1"/>
    </source>
</evidence>
<proteinExistence type="inferred from homology"/>
<feature type="binding site" evidence="7">
    <location>
        <position position="136"/>
    </location>
    <ligand>
        <name>Fe cation</name>
        <dbReference type="ChEBI" id="CHEBI:24875"/>
        <label>1</label>
    </ligand>
</feature>
<comment type="function">
    <text evidence="6">May alleviate iron toxicity in the presence of oxygen.</text>
</comment>
<dbReference type="SUPFAM" id="SSF47240">
    <property type="entry name" value="Ferritin-like"/>
    <property type="match status" value="1"/>
</dbReference>
<dbReference type="InterPro" id="IPR001519">
    <property type="entry name" value="Ferritin"/>
</dbReference>
<dbReference type="InterPro" id="IPR008331">
    <property type="entry name" value="Ferritin_DPS_dom"/>
</dbReference>
<dbReference type="GO" id="GO:0008199">
    <property type="term" value="F:ferric iron binding"/>
    <property type="evidence" value="ECO:0007669"/>
    <property type="project" value="InterPro"/>
</dbReference>
<sequence length="177" mass="19845">MKDLLRQHTSLKEEIEILLNSQVKMEAEASSKYLAMASWCDRNGFKTSAAHFMRQSDEERAHMLKLFNYIMTVGGTAIAPEIGPVKQDFSSFRSVFEAALQSEISVTQSINRLVTASRSAEDYATESLMQWFVNEQVEEEDNARRALELFDVIGEEGTGLYHIDKAMAKIGPGTTAL</sequence>
<dbReference type="GO" id="GO:0005737">
    <property type="term" value="C:cytoplasm"/>
    <property type="evidence" value="ECO:0007669"/>
    <property type="project" value="UniProtKB-SubCell"/>
</dbReference>
<keyword evidence="8" id="KW-0963">Cytoplasm</keyword>
<dbReference type="EC" id="1.16.3.2" evidence="8"/>
<evidence type="ECO:0000256" key="7">
    <source>
        <dbReference type="PIRSR" id="PIRSR601519-1"/>
    </source>
</evidence>
<feature type="binding site" evidence="7">
    <location>
        <position position="103"/>
    </location>
    <ligand>
        <name>Fe cation</name>
        <dbReference type="ChEBI" id="CHEBI:24875"/>
        <label>1</label>
    </ligand>
</feature>
<evidence type="ECO:0000313" key="11">
    <source>
        <dbReference type="Proteomes" id="UP000245880"/>
    </source>
</evidence>
<feature type="binding site" evidence="7">
    <location>
        <position position="26"/>
    </location>
    <ligand>
        <name>Fe cation</name>
        <dbReference type="ChEBI" id="CHEBI:24875"/>
        <label>1</label>
    </ligand>
</feature>
<dbReference type="GO" id="GO:0008198">
    <property type="term" value="F:ferrous iron binding"/>
    <property type="evidence" value="ECO:0007669"/>
    <property type="project" value="TreeGrafter"/>
</dbReference>
<evidence type="ECO:0000256" key="3">
    <source>
        <dbReference type="ARBA" id="ARBA00022723"/>
    </source>
</evidence>
<feature type="domain" description="Ferritin-like diiron" evidence="9">
    <location>
        <begin position="9"/>
        <end position="154"/>
    </location>
</feature>
<keyword evidence="3 7" id="KW-0479">Metal-binding</keyword>
<organism evidence="10 11">
    <name type="scientific">Dyadobacter jejuensis</name>
    <dbReference type="NCBI Taxonomy" id="1082580"/>
    <lineage>
        <taxon>Bacteria</taxon>
        <taxon>Pseudomonadati</taxon>
        <taxon>Bacteroidota</taxon>
        <taxon>Cytophagia</taxon>
        <taxon>Cytophagales</taxon>
        <taxon>Spirosomataceae</taxon>
        <taxon>Dyadobacter</taxon>
    </lineage>
</organism>
<dbReference type="EMBL" id="QGDT01000012">
    <property type="protein sequence ID" value="PWJ55927.1"/>
    <property type="molecule type" value="Genomic_DNA"/>
</dbReference>
<feature type="binding site" evidence="7">
    <location>
        <position position="59"/>
    </location>
    <ligand>
        <name>Fe cation</name>
        <dbReference type="ChEBI" id="CHEBI:24875"/>
        <label>1</label>
    </ligand>
</feature>
<gene>
    <name evidence="10" type="ORF">CLV98_11221</name>
</gene>
<dbReference type="Proteomes" id="UP000245880">
    <property type="component" value="Unassembled WGS sequence"/>
</dbReference>
<comment type="function">
    <text evidence="8">Iron-storage protein.</text>
</comment>
<evidence type="ECO:0000256" key="5">
    <source>
        <dbReference type="ARBA" id="ARBA00023004"/>
    </source>
</evidence>
<name>A0A316B0A1_9BACT</name>
<dbReference type="OrthoDB" id="9801481at2"/>
<keyword evidence="2 8" id="KW-0409">Iron storage</keyword>
<keyword evidence="11" id="KW-1185">Reference proteome</keyword>
<protein>
    <recommendedName>
        <fullName evidence="8">Ferritin</fullName>
        <ecNumber evidence="8">1.16.3.2</ecNumber>
    </recommendedName>
</protein>
<evidence type="ECO:0000256" key="1">
    <source>
        <dbReference type="ARBA" id="ARBA00006950"/>
    </source>
</evidence>
<keyword evidence="4" id="KW-0560">Oxidoreductase</keyword>
<evidence type="ECO:0000256" key="4">
    <source>
        <dbReference type="ARBA" id="ARBA00023002"/>
    </source>
</evidence>
<evidence type="ECO:0000256" key="2">
    <source>
        <dbReference type="ARBA" id="ARBA00022434"/>
    </source>
</evidence>
<dbReference type="GO" id="GO:0016491">
    <property type="term" value="F:oxidoreductase activity"/>
    <property type="evidence" value="ECO:0007669"/>
    <property type="project" value="UniProtKB-KW"/>
</dbReference>
<dbReference type="InterPro" id="IPR009078">
    <property type="entry name" value="Ferritin-like_SF"/>
</dbReference>
<comment type="subcellular location">
    <subcellularLocation>
        <location evidence="8">Cytoplasm</location>
    </subcellularLocation>
</comment>